<dbReference type="PANTHER" id="PTHR13903">
    <property type="entry name" value="PIRIN-RELATED"/>
    <property type="match status" value="1"/>
</dbReference>
<accession>A0A918VIE5</accession>
<feature type="binding site" evidence="2">
    <location>
        <position position="54"/>
    </location>
    <ligand>
        <name>Fe cation</name>
        <dbReference type="ChEBI" id="CHEBI:24875"/>
    </ligand>
</feature>
<dbReference type="PANTHER" id="PTHR13903:SF8">
    <property type="entry name" value="PIRIN"/>
    <property type="match status" value="1"/>
</dbReference>
<sequence length="285" mass="31545">MAKVLIPKVTDLGEFSVSRVLPNPEQRMVGPFVFFDHMGPVKFDPGAGVNVRPHPHIGLATVTYLIEGQILHRDSLGNCLEICPGDVNWMVAGRGVTHSERESIEVRSRSHSLNGLQCWVALPREFAEIEPSFMHIERNDLPHKTFNDVIIRLVIGEAYGMQSKIKTFSPMFMVDVLAGKGEHIERPNPDHDCLVYVAQGGINVDGVVVGEGATAMLSPQASIVALRYSRAVLLGGEAWSDAPHLEWNFVSFDRDRIDQAKRDWKAGDFAPVIGDAEEFIPLPDD</sequence>
<feature type="domain" description="Pirin N-terminal" evidence="4">
    <location>
        <begin position="15"/>
        <end position="120"/>
    </location>
</feature>
<evidence type="ECO:0000256" key="3">
    <source>
        <dbReference type="RuleBase" id="RU003457"/>
    </source>
</evidence>
<keyword evidence="2" id="KW-0408">Iron</keyword>
<dbReference type="SUPFAM" id="SSF51182">
    <property type="entry name" value="RmlC-like cupins"/>
    <property type="match status" value="1"/>
</dbReference>
<dbReference type="Pfam" id="PF05726">
    <property type="entry name" value="Pirin_C"/>
    <property type="match status" value="1"/>
</dbReference>
<dbReference type="InterPro" id="IPR008778">
    <property type="entry name" value="Pirin_C_dom"/>
</dbReference>
<dbReference type="Gene3D" id="2.60.120.10">
    <property type="entry name" value="Jelly Rolls"/>
    <property type="match status" value="2"/>
</dbReference>
<protein>
    <recommendedName>
        <fullName evidence="8">Pirin family protein</fullName>
    </recommendedName>
</protein>
<evidence type="ECO:0000259" key="5">
    <source>
        <dbReference type="Pfam" id="PF05726"/>
    </source>
</evidence>
<name>A0A918VIE5_9GAMM</name>
<dbReference type="InterPro" id="IPR003829">
    <property type="entry name" value="Pirin_N_dom"/>
</dbReference>
<proteinExistence type="inferred from homology"/>
<reference evidence="6" key="2">
    <citation type="submission" date="2020-09" db="EMBL/GenBank/DDBJ databases">
        <authorList>
            <person name="Sun Q."/>
            <person name="Kim S."/>
        </authorList>
    </citation>
    <scope>NUCLEOTIDE SEQUENCE</scope>
    <source>
        <strain evidence="6">KCTC 12711</strain>
    </source>
</reference>
<comment type="caution">
    <text evidence="6">The sequence shown here is derived from an EMBL/GenBank/DDBJ whole genome shotgun (WGS) entry which is preliminary data.</text>
</comment>
<dbReference type="InterPro" id="IPR014710">
    <property type="entry name" value="RmlC-like_jellyroll"/>
</dbReference>
<dbReference type="CDD" id="cd02909">
    <property type="entry name" value="cupin_pirin_N"/>
    <property type="match status" value="1"/>
</dbReference>
<feature type="binding site" evidence="2">
    <location>
        <position position="100"/>
    </location>
    <ligand>
        <name>Fe cation</name>
        <dbReference type="ChEBI" id="CHEBI:24875"/>
    </ligand>
</feature>
<keyword evidence="7" id="KW-1185">Reference proteome</keyword>
<reference evidence="6" key="1">
    <citation type="journal article" date="2014" name="Int. J. Syst. Evol. Microbiol.">
        <title>Complete genome sequence of Corynebacterium casei LMG S-19264T (=DSM 44701T), isolated from a smear-ripened cheese.</title>
        <authorList>
            <consortium name="US DOE Joint Genome Institute (JGI-PGF)"/>
            <person name="Walter F."/>
            <person name="Albersmeier A."/>
            <person name="Kalinowski J."/>
            <person name="Ruckert C."/>
        </authorList>
    </citation>
    <scope>NUCLEOTIDE SEQUENCE</scope>
    <source>
        <strain evidence="6">KCTC 12711</strain>
    </source>
</reference>
<gene>
    <name evidence="6" type="ORF">GCM10008090_05780</name>
</gene>
<organism evidence="6 7">
    <name type="scientific">Arenicella chitinivorans</name>
    <dbReference type="NCBI Taxonomy" id="1329800"/>
    <lineage>
        <taxon>Bacteria</taxon>
        <taxon>Pseudomonadati</taxon>
        <taxon>Pseudomonadota</taxon>
        <taxon>Gammaproteobacteria</taxon>
        <taxon>Arenicellales</taxon>
        <taxon>Arenicellaceae</taxon>
        <taxon>Arenicella</taxon>
    </lineage>
</organism>
<dbReference type="Pfam" id="PF02678">
    <property type="entry name" value="Pirin"/>
    <property type="match status" value="1"/>
</dbReference>
<evidence type="ECO:0000313" key="7">
    <source>
        <dbReference type="Proteomes" id="UP000614811"/>
    </source>
</evidence>
<dbReference type="Proteomes" id="UP000614811">
    <property type="component" value="Unassembled WGS sequence"/>
</dbReference>
<dbReference type="PIRSF" id="PIRSF006232">
    <property type="entry name" value="Pirin"/>
    <property type="match status" value="1"/>
</dbReference>
<feature type="binding site" evidence="2">
    <location>
        <position position="98"/>
    </location>
    <ligand>
        <name>Fe cation</name>
        <dbReference type="ChEBI" id="CHEBI:24875"/>
    </ligand>
</feature>
<feature type="binding site" evidence="2">
    <location>
        <position position="56"/>
    </location>
    <ligand>
        <name>Fe cation</name>
        <dbReference type="ChEBI" id="CHEBI:24875"/>
    </ligand>
</feature>
<evidence type="ECO:0000313" key="6">
    <source>
        <dbReference type="EMBL" id="GGZ99961.1"/>
    </source>
</evidence>
<evidence type="ECO:0000259" key="4">
    <source>
        <dbReference type="Pfam" id="PF02678"/>
    </source>
</evidence>
<comment type="similarity">
    <text evidence="1 3">Belongs to the pirin family.</text>
</comment>
<evidence type="ECO:0008006" key="8">
    <source>
        <dbReference type="Google" id="ProtNLM"/>
    </source>
</evidence>
<evidence type="ECO:0000256" key="2">
    <source>
        <dbReference type="PIRSR" id="PIRSR006232-1"/>
    </source>
</evidence>
<dbReference type="AlphaFoldDB" id="A0A918VIE5"/>
<evidence type="ECO:0000256" key="1">
    <source>
        <dbReference type="ARBA" id="ARBA00008416"/>
    </source>
</evidence>
<dbReference type="InterPro" id="IPR011051">
    <property type="entry name" value="RmlC_Cupin_sf"/>
</dbReference>
<dbReference type="RefSeq" id="WP_189398493.1">
    <property type="nucleotide sequence ID" value="NZ_BMXA01000001.1"/>
</dbReference>
<keyword evidence="2" id="KW-0479">Metal-binding</keyword>
<feature type="domain" description="Pirin C-terminal" evidence="5">
    <location>
        <begin position="174"/>
        <end position="269"/>
    </location>
</feature>
<comment type="cofactor">
    <cofactor evidence="2">
        <name>Fe cation</name>
        <dbReference type="ChEBI" id="CHEBI:24875"/>
    </cofactor>
    <text evidence="2">Binds 1 Fe cation per subunit.</text>
</comment>
<dbReference type="EMBL" id="BMXA01000001">
    <property type="protein sequence ID" value="GGZ99961.1"/>
    <property type="molecule type" value="Genomic_DNA"/>
</dbReference>
<dbReference type="InterPro" id="IPR012093">
    <property type="entry name" value="Pirin"/>
</dbReference>
<dbReference type="GO" id="GO:0046872">
    <property type="term" value="F:metal ion binding"/>
    <property type="evidence" value="ECO:0007669"/>
    <property type="project" value="UniProtKB-KW"/>
</dbReference>